<dbReference type="AlphaFoldDB" id="A0A0D8BIK8"/>
<dbReference type="EMBL" id="JYFN01000010">
    <property type="protein sequence ID" value="KJE23905.1"/>
    <property type="molecule type" value="Genomic_DNA"/>
</dbReference>
<dbReference type="InterPro" id="IPR052708">
    <property type="entry name" value="PxpC"/>
</dbReference>
<dbReference type="PANTHER" id="PTHR43309:SF3">
    <property type="entry name" value="5-OXOPROLINASE SUBUNIT C"/>
    <property type="match status" value="1"/>
</dbReference>
<keyword evidence="3" id="KW-0067">ATP-binding</keyword>
<evidence type="ECO:0000256" key="2">
    <source>
        <dbReference type="ARBA" id="ARBA00022801"/>
    </source>
</evidence>
<dbReference type="GO" id="GO:0016787">
    <property type="term" value="F:hydrolase activity"/>
    <property type="evidence" value="ECO:0007669"/>
    <property type="project" value="UniProtKB-KW"/>
</dbReference>
<accession>A0A0D8BIK8</accession>
<dbReference type="OrthoDB" id="9768696at2"/>
<dbReference type="SMART" id="SM00797">
    <property type="entry name" value="AHS2"/>
    <property type="match status" value="1"/>
</dbReference>
<dbReference type="Pfam" id="PF02626">
    <property type="entry name" value="CT_A_B"/>
    <property type="match status" value="1"/>
</dbReference>
<proteinExistence type="predicted"/>
<reference evidence="5 6" key="2">
    <citation type="journal article" date="2016" name="Genome Announc.">
        <title>Permanent Draft Genome Sequences for Two Variants of Frankia sp. Strain CpI1, the First Frankia Strain Isolated from Root Nodules of Comptonia peregrina.</title>
        <authorList>
            <person name="Oshone R."/>
            <person name="Hurst S.G.IV."/>
            <person name="Abebe-Akele F."/>
            <person name="Simpson S."/>
            <person name="Morris K."/>
            <person name="Thomas W.K."/>
            <person name="Tisa L.S."/>
        </authorList>
    </citation>
    <scope>NUCLEOTIDE SEQUENCE [LARGE SCALE GENOMIC DNA]</scope>
    <source>
        <strain evidence="6">CpI1-S</strain>
    </source>
</reference>
<dbReference type="InterPro" id="IPR029000">
    <property type="entry name" value="Cyclophilin-like_dom_sf"/>
</dbReference>
<dbReference type="SUPFAM" id="SSF50891">
    <property type="entry name" value="Cyclophilin-like"/>
    <property type="match status" value="1"/>
</dbReference>
<dbReference type="Proteomes" id="UP000032545">
    <property type="component" value="Unassembled WGS sequence"/>
</dbReference>
<organism evidence="5 6">
    <name type="scientific">Frankia torreyi</name>
    <dbReference type="NCBI Taxonomy" id="1856"/>
    <lineage>
        <taxon>Bacteria</taxon>
        <taxon>Bacillati</taxon>
        <taxon>Actinomycetota</taxon>
        <taxon>Actinomycetes</taxon>
        <taxon>Frankiales</taxon>
        <taxon>Frankiaceae</taxon>
        <taxon>Frankia</taxon>
    </lineage>
</organism>
<keyword evidence="1" id="KW-0547">Nucleotide-binding</keyword>
<feature type="domain" description="Carboxyltransferase" evidence="4">
    <location>
        <begin position="32"/>
        <end position="301"/>
    </location>
</feature>
<gene>
    <name evidence="5" type="ORF">FF36_01839</name>
</gene>
<reference evidence="6" key="1">
    <citation type="submission" date="2015-02" db="EMBL/GenBank/DDBJ databases">
        <title>Draft Genome of Frankia sp. CpI1-S.</title>
        <authorList>
            <person name="Oshone R.T."/>
            <person name="Ngom M."/>
            <person name="Ghodhbane-Gtari F."/>
            <person name="Gtari M."/>
            <person name="Morris K."/>
            <person name="Thomas K."/>
            <person name="Sen A."/>
            <person name="Tisa L.S."/>
        </authorList>
    </citation>
    <scope>NUCLEOTIDE SEQUENCE [LARGE SCALE GENOMIC DNA]</scope>
    <source>
        <strain evidence="6">CpI1-S</strain>
    </source>
</reference>
<dbReference type="Gene3D" id="2.40.100.10">
    <property type="entry name" value="Cyclophilin-like"/>
    <property type="match status" value="1"/>
</dbReference>
<evidence type="ECO:0000313" key="6">
    <source>
        <dbReference type="Proteomes" id="UP000032545"/>
    </source>
</evidence>
<evidence type="ECO:0000256" key="3">
    <source>
        <dbReference type="ARBA" id="ARBA00022840"/>
    </source>
</evidence>
<keyword evidence="6" id="KW-1185">Reference proteome</keyword>
<dbReference type="GO" id="GO:0005524">
    <property type="term" value="F:ATP binding"/>
    <property type="evidence" value="ECO:0007669"/>
    <property type="project" value="UniProtKB-KW"/>
</dbReference>
<name>A0A0D8BIK8_9ACTN</name>
<evidence type="ECO:0000256" key="1">
    <source>
        <dbReference type="ARBA" id="ARBA00022741"/>
    </source>
</evidence>
<dbReference type="RefSeq" id="WP_082121780.1">
    <property type="nucleotide sequence ID" value="NZ_JYFN01000010.1"/>
</dbReference>
<protein>
    <submittedName>
        <fullName evidence="5">Biotin-dependent carboxylase-like protein</fullName>
    </submittedName>
</protein>
<dbReference type="PANTHER" id="PTHR43309">
    <property type="entry name" value="5-OXOPROLINASE SUBUNIT C"/>
    <property type="match status" value="1"/>
</dbReference>
<comment type="caution">
    <text evidence="5">The sequence shown here is derived from an EMBL/GenBank/DDBJ whole genome shotgun (WGS) entry which is preliminary data.</text>
</comment>
<dbReference type="PATRIC" id="fig|1502723.3.peg.6971"/>
<dbReference type="InterPro" id="IPR003778">
    <property type="entry name" value="CT_A_B"/>
</dbReference>
<sequence length="301" mass="31292">MTGSGEPSGEIAIVASGPLATVQDLGRPGLAHLGITRSGAVDRPSLLLANRLVGNLTGAAAIELTYGGLIARFTHPGMIAVTGAPCPLELSGREIGMYAPVDVQAGALLRVGTPARGVRTYLGIRGGVDVPAVLGSRSRDTLAGIGPEPLVAGARLPLGREKSDPPTVDLAPHARYVDEPELQVLSGPRADWFATEAVSTLWTKTYEVTTDSDRVGVRLRGPAMHRRITAELPSEAVVAGGIQIPPSGQPVIFLADHPVTGGYPVLGVVVAEDLPLAAQCRPGQRLRFRPARRAVNGLPAH</sequence>
<evidence type="ECO:0000259" key="4">
    <source>
        <dbReference type="SMART" id="SM00797"/>
    </source>
</evidence>
<evidence type="ECO:0000313" key="5">
    <source>
        <dbReference type="EMBL" id="KJE23905.1"/>
    </source>
</evidence>
<keyword evidence="2" id="KW-0378">Hydrolase</keyword>
<dbReference type="NCBIfam" id="TIGR00724">
    <property type="entry name" value="urea_amlyse_rel"/>
    <property type="match status" value="1"/>
</dbReference>